<keyword evidence="3" id="KW-1185">Reference proteome</keyword>
<proteinExistence type="predicted"/>
<protein>
    <submittedName>
        <fullName evidence="2">Uncharacterized protein</fullName>
    </submittedName>
</protein>
<gene>
    <name evidence="2" type="ORF">EVOR1521_LOCUS10279</name>
</gene>
<dbReference type="Proteomes" id="UP001178507">
    <property type="component" value="Unassembled WGS sequence"/>
</dbReference>
<evidence type="ECO:0000256" key="1">
    <source>
        <dbReference type="SAM" id="MobiDB-lite"/>
    </source>
</evidence>
<dbReference type="EMBL" id="CAUJNA010000976">
    <property type="protein sequence ID" value="CAJ1383069.1"/>
    <property type="molecule type" value="Genomic_DNA"/>
</dbReference>
<feature type="compositionally biased region" description="Basic residues" evidence="1">
    <location>
        <begin position="16"/>
        <end position="25"/>
    </location>
</feature>
<feature type="region of interest" description="Disordered" evidence="1">
    <location>
        <begin position="1"/>
        <end position="30"/>
    </location>
</feature>
<comment type="caution">
    <text evidence="2">The sequence shown here is derived from an EMBL/GenBank/DDBJ whole genome shotgun (WGS) entry which is preliminary data.</text>
</comment>
<sequence length="131" mass="14433">MLPSTRKSTPALPRSLLRKPPRLQRRSNGLRCLSSVRHEPPGLQGQEAGFRQGFVTNGRSDDKNLAASGKCLIDQDSDTRKGRSVVQTEWHCFQLVLANMQATPALPEFCAARAATLAKLTRLESAQIRGH</sequence>
<name>A0AA36MWJ4_9DINO</name>
<accession>A0AA36MWJ4</accession>
<dbReference type="AlphaFoldDB" id="A0AA36MWJ4"/>
<evidence type="ECO:0000313" key="2">
    <source>
        <dbReference type="EMBL" id="CAJ1383069.1"/>
    </source>
</evidence>
<organism evidence="2 3">
    <name type="scientific">Effrenium voratum</name>
    <dbReference type="NCBI Taxonomy" id="2562239"/>
    <lineage>
        <taxon>Eukaryota</taxon>
        <taxon>Sar</taxon>
        <taxon>Alveolata</taxon>
        <taxon>Dinophyceae</taxon>
        <taxon>Suessiales</taxon>
        <taxon>Symbiodiniaceae</taxon>
        <taxon>Effrenium</taxon>
    </lineage>
</organism>
<evidence type="ECO:0000313" key="3">
    <source>
        <dbReference type="Proteomes" id="UP001178507"/>
    </source>
</evidence>
<reference evidence="2" key="1">
    <citation type="submission" date="2023-08" db="EMBL/GenBank/DDBJ databases">
        <authorList>
            <person name="Chen Y."/>
            <person name="Shah S."/>
            <person name="Dougan E. K."/>
            <person name="Thang M."/>
            <person name="Chan C."/>
        </authorList>
    </citation>
    <scope>NUCLEOTIDE SEQUENCE</scope>
</reference>